<dbReference type="InterPro" id="IPR050765">
    <property type="entry name" value="Riboflavin_Biosynth_HTPR"/>
</dbReference>
<dbReference type="RefSeq" id="WP_015097458.1">
    <property type="nucleotide sequence ID" value="NC_019673.1"/>
</dbReference>
<evidence type="ECO:0000313" key="2">
    <source>
        <dbReference type="EMBL" id="CCH27344.1"/>
    </source>
</evidence>
<dbReference type="PANTHER" id="PTHR38011:SF12">
    <property type="entry name" value="BIFUNCTIONAL DEAMINASE-REDUCTASE DOMAIN PROTEIN"/>
    <property type="match status" value="1"/>
</dbReference>
<dbReference type="OrthoDB" id="2313602at2"/>
<accession>K0JRC2</accession>
<evidence type="ECO:0000313" key="3">
    <source>
        <dbReference type="Proteomes" id="UP000006281"/>
    </source>
</evidence>
<dbReference type="InterPro" id="IPR002734">
    <property type="entry name" value="RibDG_C"/>
</dbReference>
<organism evidence="2 3">
    <name type="scientific">Saccharothrix espanaensis (strain ATCC 51144 / DSM 44229 / JCM 9112 / NBRC 15066 / NRRL 15764)</name>
    <dbReference type="NCBI Taxonomy" id="1179773"/>
    <lineage>
        <taxon>Bacteria</taxon>
        <taxon>Bacillati</taxon>
        <taxon>Actinomycetota</taxon>
        <taxon>Actinomycetes</taxon>
        <taxon>Pseudonocardiales</taxon>
        <taxon>Pseudonocardiaceae</taxon>
        <taxon>Saccharothrix</taxon>
    </lineage>
</organism>
<dbReference type="EMBL" id="HE804045">
    <property type="protein sequence ID" value="CCH27344.1"/>
    <property type="molecule type" value="Genomic_DNA"/>
</dbReference>
<dbReference type="HOGENOM" id="CLU_043966_3_0_11"/>
<protein>
    <submittedName>
        <fullName evidence="2">Dihydrofolate reductase</fullName>
    </submittedName>
</protein>
<dbReference type="InterPro" id="IPR024072">
    <property type="entry name" value="DHFR-like_dom_sf"/>
</dbReference>
<dbReference type="GO" id="GO:0009231">
    <property type="term" value="P:riboflavin biosynthetic process"/>
    <property type="evidence" value="ECO:0007669"/>
    <property type="project" value="InterPro"/>
</dbReference>
<dbReference type="BioCyc" id="SESP1179773:BN6_RS00055-MONOMER"/>
<gene>
    <name evidence="2" type="ordered locus">BN6_00110</name>
</gene>
<dbReference type="STRING" id="1179773.BN6_00110"/>
<dbReference type="PATRIC" id="fig|1179773.3.peg.10"/>
<dbReference type="eggNOG" id="COG0262">
    <property type="taxonomic scope" value="Bacteria"/>
</dbReference>
<reference evidence="2 3" key="1">
    <citation type="journal article" date="2012" name="BMC Genomics">
        <title>Complete genome sequence of Saccharothrix espanaensis DSM 44229T and comparison to the other completely sequenced Pseudonocardiaceae.</title>
        <authorList>
            <person name="Strobel T."/>
            <person name="Al-Dilaimi A."/>
            <person name="Blom J."/>
            <person name="Gessner A."/>
            <person name="Kalinowski J."/>
            <person name="Luzhetska M."/>
            <person name="Puhler A."/>
            <person name="Szczepanowski R."/>
            <person name="Bechthold A."/>
            <person name="Ruckert C."/>
        </authorList>
    </citation>
    <scope>NUCLEOTIDE SEQUENCE [LARGE SCALE GENOMIC DNA]</scope>
    <source>
        <strain evidence="3">ATCC 51144 / DSM 44229 / JCM 9112 / NBRC 15066 / NRRL 15764</strain>
    </source>
</reference>
<dbReference type="Pfam" id="PF01872">
    <property type="entry name" value="RibD_C"/>
    <property type="match status" value="1"/>
</dbReference>
<dbReference type="SUPFAM" id="SSF53597">
    <property type="entry name" value="Dihydrofolate reductase-like"/>
    <property type="match status" value="1"/>
</dbReference>
<dbReference type="Proteomes" id="UP000006281">
    <property type="component" value="Chromosome"/>
</dbReference>
<sequence>MGLVTCGVAVSVDGYVAGPGQSFDTPLGAGGEQLHRWMFEQGDRHPAELRALTSAGAYVMGRNMFTSGRGEWDLDWRGWWGDEPPYHGPVFVLTHFPREPVEMLGGTTFHFVTDGIGSALRQARAAAGDRDVSIAGGAATVNQYLAAGLLDELWLHIAPVVLGSGERLFTDVGDLALEPVEVRGTDLVTHVRYRIGQK</sequence>
<dbReference type="KEGG" id="sesp:BN6_00110"/>
<name>K0JRC2_SACES</name>
<dbReference type="GO" id="GO:0008703">
    <property type="term" value="F:5-amino-6-(5-phosphoribosylamino)uracil reductase activity"/>
    <property type="evidence" value="ECO:0007669"/>
    <property type="project" value="InterPro"/>
</dbReference>
<dbReference type="Gene3D" id="3.40.430.10">
    <property type="entry name" value="Dihydrofolate Reductase, subunit A"/>
    <property type="match status" value="1"/>
</dbReference>
<dbReference type="AlphaFoldDB" id="K0JRC2"/>
<proteinExistence type="predicted"/>
<evidence type="ECO:0000259" key="1">
    <source>
        <dbReference type="Pfam" id="PF01872"/>
    </source>
</evidence>
<feature type="domain" description="Bacterial bifunctional deaminase-reductase C-terminal" evidence="1">
    <location>
        <begin position="4"/>
        <end position="183"/>
    </location>
</feature>
<dbReference type="PANTHER" id="PTHR38011">
    <property type="entry name" value="DIHYDROFOLATE REDUCTASE FAMILY PROTEIN (AFU_ORTHOLOGUE AFUA_8G06820)"/>
    <property type="match status" value="1"/>
</dbReference>
<keyword evidence="3" id="KW-1185">Reference proteome</keyword>